<evidence type="ECO:0000313" key="1">
    <source>
        <dbReference type="EMBL" id="TKB51714.1"/>
    </source>
</evidence>
<dbReference type="Proteomes" id="UP000305675">
    <property type="component" value="Unassembled WGS sequence"/>
</dbReference>
<protein>
    <recommendedName>
        <fullName evidence="3">Lysine-N-methylase</fullName>
    </recommendedName>
</protein>
<accession>A0A4U1BJX0</accession>
<dbReference type="AlphaFoldDB" id="A0A4U1BJX0"/>
<evidence type="ECO:0000313" key="2">
    <source>
        <dbReference type="Proteomes" id="UP000305675"/>
    </source>
</evidence>
<dbReference type="OrthoDB" id="86584at2"/>
<comment type="caution">
    <text evidence="1">The sequence shown here is derived from an EMBL/GenBank/DDBJ whole genome shotgun (WGS) entry which is preliminary data.</text>
</comment>
<evidence type="ECO:0008006" key="3">
    <source>
        <dbReference type="Google" id="ProtNLM"/>
    </source>
</evidence>
<sequence length="427" mass="48493">MNLESNMNTEMPIIEPKYVTEFQCWGERCPSNCCHSWDIGVDEKSFKTLKRSTAPAISSLASRYLKRDKKSAHYGKIKLLDNGNCPMLDKQGLCQIHSKLGHHALSTTCQSYPRVNKPFAQRVEQSLSLSCPAAASAVLFDPQAMQLKVASQTGPKQKVTPNTLPVWVAPIRDLCFDILLQEQIPLPQRLLAIGLLFKRMGNDVSDIAKVEQASKEIVSLIQSNKLEGAYESLPRLTEVKWQAFAVQLHHNLRRSQKSEKEQGFVAPADKRFNGLLDAAFSQLSLPAHAIDNYDAFSKTMENQQYVDAFEAMLSQSKEAHLTGYFEQHPQLLLNYLLYCLYHDQFLLHHQKTPFQYFKVLLTDMLVVEVLLSAKALEERKIDDDMVVEVFSAYSKRRLHSSTFVDTLEKYFNHTSRDSDAAIFALLT</sequence>
<gene>
    <name evidence="1" type="ORF">FCL42_17910</name>
</gene>
<keyword evidence="2" id="KW-1185">Reference proteome</keyword>
<name>A0A4U1BJX0_9GAMM</name>
<reference evidence="1 2" key="1">
    <citation type="submission" date="2019-04" db="EMBL/GenBank/DDBJ databases">
        <authorList>
            <person name="Hwang J.C."/>
        </authorList>
    </citation>
    <scope>NUCLEOTIDE SEQUENCE [LARGE SCALE GENOMIC DNA]</scope>
    <source>
        <strain evidence="1 2">IMCC35002</strain>
    </source>
</reference>
<dbReference type="NCBIfam" id="NF038110">
    <property type="entry name" value="Lys_methyl_FliB"/>
    <property type="match status" value="1"/>
</dbReference>
<dbReference type="Pfam" id="PF03692">
    <property type="entry name" value="CxxCxxCC"/>
    <property type="match status" value="1"/>
</dbReference>
<organism evidence="1 2">
    <name type="scientific">Ferrimonas aestuarii</name>
    <dbReference type="NCBI Taxonomy" id="2569539"/>
    <lineage>
        <taxon>Bacteria</taxon>
        <taxon>Pseudomonadati</taxon>
        <taxon>Pseudomonadota</taxon>
        <taxon>Gammaproteobacteria</taxon>
        <taxon>Alteromonadales</taxon>
        <taxon>Ferrimonadaceae</taxon>
        <taxon>Ferrimonas</taxon>
    </lineage>
</organism>
<dbReference type="EMBL" id="SWCJ01000018">
    <property type="protein sequence ID" value="TKB51714.1"/>
    <property type="molecule type" value="Genomic_DNA"/>
</dbReference>
<dbReference type="InterPro" id="IPR005358">
    <property type="entry name" value="Puta_zinc/iron-chelating_dom"/>
</dbReference>
<proteinExistence type="predicted"/>